<evidence type="ECO:0000256" key="1">
    <source>
        <dbReference type="ARBA" id="ARBA00023015"/>
    </source>
</evidence>
<dbReference type="PRINTS" id="PR00032">
    <property type="entry name" value="HTHARAC"/>
</dbReference>
<protein>
    <submittedName>
        <fullName evidence="5">AraC family transcriptional regulator</fullName>
    </submittedName>
</protein>
<dbReference type="PANTHER" id="PTHR43280">
    <property type="entry name" value="ARAC-FAMILY TRANSCRIPTIONAL REGULATOR"/>
    <property type="match status" value="1"/>
</dbReference>
<keyword evidence="3" id="KW-0804">Transcription</keyword>
<dbReference type="SUPFAM" id="SSF51215">
    <property type="entry name" value="Regulatory protein AraC"/>
    <property type="match status" value="1"/>
</dbReference>
<dbReference type="Pfam" id="PF12833">
    <property type="entry name" value="HTH_18"/>
    <property type="match status" value="1"/>
</dbReference>
<keyword evidence="2" id="KW-0238">DNA-binding</keyword>
<proteinExistence type="predicted"/>
<evidence type="ECO:0000259" key="4">
    <source>
        <dbReference type="PROSITE" id="PS01124"/>
    </source>
</evidence>
<evidence type="ECO:0000256" key="3">
    <source>
        <dbReference type="ARBA" id="ARBA00023163"/>
    </source>
</evidence>
<dbReference type="SMART" id="SM00342">
    <property type="entry name" value="HTH_ARAC"/>
    <property type="match status" value="1"/>
</dbReference>
<name>A0AAQ3LCP0_9BACT</name>
<dbReference type="Gene3D" id="1.10.10.60">
    <property type="entry name" value="Homeodomain-like"/>
    <property type="match status" value="1"/>
</dbReference>
<dbReference type="RefSeq" id="WP_317836184.1">
    <property type="nucleotide sequence ID" value="NZ_CP136920.1"/>
</dbReference>
<evidence type="ECO:0000313" key="5">
    <source>
        <dbReference type="EMBL" id="WOO43619.1"/>
    </source>
</evidence>
<reference evidence="5 6" key="1">
    <citation type="submission" date="2023-10" db="EMBL/GenBank/DDBJ databases">
        <title>Rubellicoccus peritrichatus gen. nov., sp. nov., isolated from an algae of coral reef tank.</title>
        <authorList>
            <person name="Luo J."/>
        </authorList>
    </citation>
    <scope>NUCLEOTIDE SEQUENCE [LARGE SCALE GENOMIC DNA]</scope>
    <source>
        <strain evidence="5 6">CR14</strain>
    </source>
</reference>
<dbReference type="SUPFAM" id="SSF46689">
    <property type="entry name" value="Homeodomain-like"/>
    <property type="match status" value="1"/>
</dbReference>
<organism evidence="5 6">
    <name type="scientific">Rubellicoccus peritrichatus</name>
    <dbReference type="NCBI Taxonomy" id="3080537"/>
    <lineage>
        <taxon>Bacteria</taxon>
        <taxon>Pseudomonadati</taxon>
        <taxon>Verrucomicrobiota</taxon>
        <taxon>Opitutia</taxon>
        <taxon>Puniceicoccales</taxon>
        <taxon>Cerasicoccaceae</taxon>
        <taxon>Rubellicoccus</taxon>
    </lineage>
</organism>
<feature type="domain" description="HTH araC/xylS-type" evidence="4">
    <location>
        <begin position="191"/>
        <end position="273"/>
    </location>
</feature>
<dbReference type="EMBL" id="CP136920">
    <property type="protein sequence ID" value="WOO43619.1"/>
    <property type="molecule type" value="Genomic_DNA"/>
</dbReference>
<sequence length="279" mass="32898">MYKLSAHDWPKSYTCTYEAHSYTYTEAPQTHCQDYCEFFWVESGRGCHLINNQRRLMETGYFALIRADDQHGFSGWDTHDRVSLINFAFPTDLWYEMRDSFFPQGLCFFDQSDIRMREYQLDVDDRKRLRLMGIDLAAGRWNQVNAAAYLHAVLALLANRKRELENDDTIPAWLTRATRSIETWPNFVGGVPEFVRIAGRSHEHVSRNCRHLMQTTPRDIVNQARIKWASMQLEISQKEIIEIAQECGFENLGHFYKLFKAHHQMTPRKYRLKYGVKAV</sequence>
<dbReference type="InterPro" id="IPR020449">
    <property type="entry name" value="Tscrpt_reg_AraC-type_HTH"/>
</dbReference>
<dbReference type="GO" id="GO:0043565">
    <property type="term" value="F:sequence-specific DNA binding"/>
    <property type="evidence" value="ECO:0007669"/>
    <property type="project" value="InterPro"/>
</dbReference>
<dbReference type="KEGG" id="puo:RZN69_11015"/>
<keyword evidence="1" id="KW-0805">Transcription regulation</keyword>
<evidence type="ECO:0000313" key="6">
    <source>
        <dbReference type="Proteomes" id="UP001304300"/>
    </source>
</evidence>
<dbReference type="Proteomes" id="UP001304300">
    <property type="component" value="Chromosome"/>
</dbReference>
<gene>
    <name evidence="5" type="ORF">RZN69_11015</name>
</gene>
<dbReference type="AlphaFoldDB" id="A0AAQ3LCP0"/>
<dbReference type="InterPro" id="IPR037923">
    <property type="entry name" value="HTH-like"/>
</dbReference>
<dbReference type="PANTHER" id="PTHR43280:SF34">
    <property type="entry name" value="ARAC-FAMILY TRANSCRIPTIONAL REGULATOR"/>
    <property type="match status" value="1"/>
</dbReference>
<dbReference type="GO" id="GO:0003700">
    <property type="term" value="F:DNA-binding transcription factor activity"/>
    <property type="evidence" value="ECO:0007669"/>
    <property type="project" value="InterPro"/>
</dbReference>
<dbReference type="PROSITE" id="PS00041">
    <property type="entry name" value="HTH_ARAC_FAMILY_1"/>
    <property type="match status" value="1"/>
</dbReference>
<dbReference type="InterPro" id="IPR018062">
    <property type="entry name" value="HTH_AraC-typ_CS"/>
</dbReference>
<keyword evidence="6" id="KW-1185">Reference proteome</keyword>
<accession>A0AAQ3LCP0</accession>
<dbReference type="InterPro" id="IPR018060">
    <property type="entry name" value="HTH_AraC"/>
</dbReference>
<dbReference type="InterPro" id="IPR009057">
    <property type="entry name" value="Homeodomain-like_sf"/>
</dbReference>
<dbReference type="PROSITE" id="PS01124">
    <property type="entry name" value="HTH_ARAC_FAMILY_2"/>
    <property type="match status" value="1"/>
</dbReference>
<evidence type="ECO:0000256" key="2">
    <source>
        <dbReference type="ARBA" id="ARBA00023125"/>
    </source>
</evidence>